<evidence type="ECO:0000313" key="3">
    <source>
        <dbReference type="Proteomes" id="UP000604046"/>
    </source>
</evidence>
<proteinExistence type="predicted"/>
<reference evidence="2" key="1">
    <citation type="submission" date="2021-02" db="EMBL/GenBank/DDBJ databases">
        <authorList>
            <person name="Dougan E. K."/>
            <person name="Rhodes N."/>
            <person name="Thang M."/>
            <person name="Chan C."/>
        </authorList>
    </citation>
    <scope>NUCLEOTIDE SEQUENCE</scope>
</reference>
<organism evidence="2 3">
    <name type="scientific">Symbiodinium natans</name>
    <dbReference type="NCBI Taxonomy" id="878477"/>
    <lineage>
        <taxon>Eukaryota</taxon>
        <taxon>Sar</taxon>
        <taxon>Alveolata</taxon>
        <taxon>Dinophyceae</taxon>
        <taxon>Suessiales</taxon>
        <taxon>Symbiodiniaceae</taxon>
        <taxon>Symbiodinium</taxon>
    </lineage>
</organism>
<comment type="caution">
    <text evidence="2">The sequence shown here is derived from an EMBL/GenBank/DDBJ whole genome shotgun (WGS) entry which is preliminary data.</text>
</comment>
<dbReference type="AlphaFoldDB" id="A0A812T018"/>
<dbReference type="Proteomes" id="UP000604046">
    <property type="component" value="Unassembled WGS sequence"/>
</dbReference>
<protein>
    <submittedName>
        <fullName evidence="2">Uncharacterized protein</fullName>
    </submittedName>
</protein>
<keyword evidence="3" id="KW-1185">Reference proteome</keyword>
<accession>A0A812T018</accession>
<name>A0A812T018_9DINO</name>
<feature type="chain" id="PRO_5032413174" evidence="1">
    <location>
        <begin position="18"/>
        <end position="462"/>
    </location>
</feature>
<evidence type="ECO:0000313" key="2">
    <source>
        <dbReference type="EMBL" id="CAE7500693.1"/>
    </source>
</evidence>
<evidence type="ECO:0000256" key="1">
    <source>
        <dbReference type="SAM" id="SignalP"/>
    </source>
</evidence>
<gene>
    <name evidence="2" type="ORF">SNAT2548_LOCUS28042</name>
</gene>
<sequence length="462" mass="51012">MLSFALAAIIVVAKGSGTECLADGSCALPPVGHALLQHGYRRANPFSSPQHSGCSKMISQCLNKTQEEEEEHFYNANWSAWKLGFDVCCNNQYNEILCASLGATLFTFSGRQFGPGDLVKETPDPALADFCREADDLLSAHFDEEAFENHSAADLLQIPSVLQEAALKARLKANLGFRELFRRSSAEVRARVVRQHIRACQAEPGCWEEVFNVQQFFLQEASRVRHEPAPSNGGRNWRCVPRGTIISASGGEDQKCELHHGEVECVSIPLKGEWKVEDIENSDTSPFKIFSPGKASGPDAGWGQNAYDIMHERWGYASRQVTAPGCNVAVTTVSVTSYTEIDHELSHLLGKPVLVGPDAFVPVRDPDVPDLEAGEAGERWKNKRPTEVEVGDVVFFLDPSNETVRPSSVTSVRQVQEQLTGYEFVTDSKLYFADHVGIYCEGSNGQRLFPSFLMLAAFVLYF</sequence>
<feature type="signal peptide" evidence="1">
    <location>
        <begin position="1"/>
        <end position="17"/>
    </location>
</feature>
<dbReference type="EMBL" id="CAJNDS010002500">
    <property type="protein sequence ID" value="CAE7500693.1"/>
    <property type="molecule type" value="Genomic_DNA"/>
</dbReference>
<dbReference type="OrthoDB" id="10373376at2759"/>
<keyword evidence="1" id="KW-0732">Signal</keyword>